<dbReference type="PANTHER" id="PTHR10491:SF4">
    <property type="entry name" value="METHIONINE ADENOSYLTRANSFERASE 2 SUBUNIT BETA"/>
    <property type="match status" value="1"/>
</dbReference>
<evidence type="ECO:0000313" key="9">
    <source>
        <dbReference type="Proteomes" id="UP001209922"/>
    </source>
</evidence>
<comment type="catalytic activity">
    <reaction evidence="5 6">
        <text>dTDP-beta-L-rhamnose + NADP(+) = dTDP-4-dehydro-beta-L-rhamnose + NADPH + H(+)</text>
        <dbReference type="Rhea" id="RHEA:21796"/>
        <dbReference type="ChEBI" id="CHEBI:15378"/>
        <dbReference type="ChEBI" id="CHEBI:57510"/>
        <dbReference type="ChEBI" id="CHEBI:57783"/>
        <dbReference type="ChEBI" id="CHEBI:58349"/>
        <dbReference type="ChEBI" id="CHEBI:62830"/>
        <dbReference type="EC" id="1.1.1.133"/>
    </reaction>
</comment>
<dbReference type="Gene3D" id="3.40.50.720">
    <property type="entry name" value="NAD(P)-binding Rossmann-like Domain"/>
    <property type="match status" value="1"/>
</dbReference>
<evidence type="ECO:0000256" key="4">
    <source>
        <dbReference type="ARBA" id="ARBA00017099"/>
    </source>
</evidence>
<keyword evidence="6" id="KW-0521">NADP</keyword>
<sequence length="303" mass="32829">MTVLVFGGNGQVGRELLRALVPLGGIVAATRSGRLFDGRTCETADLDQPDSLPALLDRLQPRIVVNAAAYTAVDRAEQEPELAFRANAEAPAAIARWCAAHDVPLVHYSTDYVFDGRGKRPYREDDATGPLGVYGASKREGEEAIIASGARHMIFRTAWVYASHGRNFLQTMLRLGAERERLGVVADQVGTPTPAAMIADVTAQVLRSGASRSGLWHLTASGRTSWHGFAEAIFERAVATGLLARMPQVDALESSQYPTAASRPSWSCLDNHRLQEDFGIVPPAWQEGLDRVIAELAAADRNR</sequence>
<evidence type="ECO:0000256" key="1">
    <source>
        <dbReference type="ARBA" id="ARBA00004781"/>
    </source>
</evidence>
<comment type="caution">
    <text evidence="8">The sequence shown here is derived from an EMBL/GenBank/DDBJ whole genome shotgun (WGS) entry which is preliminary data.</text>
</comment>
<dbReference type="InterPro" id="IPR036291">
    <property type="entry name" value="NAD(P)-bd_dom_sf"/>
</dbReference>
<dbReference type="NCBIfam" id="TIGR01214">
    <property type="entry name" value="rmlD"/>
    <property type="match status" value="1"/>
</dbReference>
<dbReference type="Pfam" id="PF04321">
    <property type="entry name" value="RmlD_sub_bind"/>
    <property type="match status" value="1"/>
</dbReference>
<dbReference type="PANTHER" id="PTHR10491">
    <property type="entry name" value="DTDP-4-DEHYDRORHAMNOSE REDUCTASE"/>
    <property type="match status" value="1"/>
</dbReference>
<protein>
    <recommendedName>
        <fullName evidence="4 6">dTDP-4-dehydrorhamnose reductase</fullName>
        <ecNumber evidence="3 6">1.1.1.133</ecNumber>
    </recommendedName>
</protein>
<dbReference type="RefSeq" id="WP_265126470.1">
    <property type="nucleotide sequence ID" value="NZ_JAPCHY010000002.1"/>
</dbReference>
<dbReference type="Gene3D" id="3.90.25.10">
    <property type="entry name" value="UDP-galactose 4-epimerase, domain 1"/>
    <property type="match status" value="1"/>
</dbReference>
<keyword evidence="9" id="KW-1185">Reference proteome</keyword>
<comment type="similarity">
    <text evidence="2 6">Belongs to the dTDP-4-dehydrorhamnose reductase family.</text>
</comment>
<dbReference type="InterPro" id="IPR005913">
    <property type="entry name" value="dTDP_dehydrorham_reduct"/>
</dbReference>
<comment type="pathway">
    <text evidence="1 6">Carbohydrate biosynthesis; dTDP-L-rhamnose biosynthesis.</text>
</comment>
<accession>A0ABT3JSP3</accession>
<name>A0ABT3JSP3_9XANT</name>
<dbReference type="CDD" id="cd05254">
    <property type="entry name" value="dTDP_HR_like_SDR_e"/>
    <property type="match status" value="1"/>
</dbReference>
<evidence type="ECO:0000256" key="2">
    <source>
        <dbReference type="ARBA" id="ARBA00010944"/>
    </source>
</evidence>
<feature type="domain" description="RmlD-like substrate binding" evidence="7">
    <location>
        <begin position="1"/>
        <end position="296"/>
    </location>
</feature>
<reference evidence="8 9" key="1">
    <citation type="submission" date="2022-10" db="EMBL/GenBank/DDBJ databases">
        <title>Xanthomonas sp. H13-6.</title>
        <authorList>
            <person name="Liu X."/>
            <person name="Deng Z."/>
            <person name="Jiang Y."/>
            <person name="Yu T."/>
            <person name="Ai J."/>
        </authorList>
    </citation>
    <scope>NUCLEOTIDE SEQUENCE [LARGE SCALE GENOMIC DNA]</scope>
    <source>
        <strain evidence="8 9">H13-6</strain>
    </source>
</reference>
<dbReference type="EMBL" id="JAPCHY010000002">
    <property type="protein sequence ID" value="MCW4471521.1"/>
    <property type="molecule type" value="Genomic_DNA"/>
</dbReference>
<evidence type="ECO:0000259" key="7">
    <source>
        <dbReference type="Pfam" id="PF04321"/>
    </source>
</evidence>
<proteinExistence type="inferred from homology"/>
<comment type="function">
    <text evidence="6">Catalyzes the reduction of dTDP-6-deoxy-L-lyxo-4-hexulose to yield dTDP-L-rhamnose.</text>
</comment>
<gene>
    <name evidence="8" type="primary">rfbD</name>
    <name evidence="8" type="ORF">OK345_03255</name>
</gene>
<keyword evidence="6 8" id="KW-0560">Oxidoreductase</keyword>
<evidence type="ECO:0000256" key="3">
    <source>
        <dbReference type="ARBA" id="ARBA00012929"/>
    </source>
</evidence>
<dbReference type="EC" id="1.1.1.133" evidence="3 6"/>
<evidence type="ECO:0000313" key="8">
    <source>
        <dbReference type="EMBL" id="MCW4471521.1"/>
    </source>
</evidence>
<evidence type="ECO:0000256" key="5">
    <source>
        <dbReference type="ARBA" id="ARBA00048200"/>
    </source>
</evidence>
<comment type="cofactor">
    <cofactor evidence="6">
        <name>Mg(2+)</name>
        <dbReference type="ChEBI" id="CHEBI:18420"/>
    </cofactor>
    <text evidence="6">Binds 1 Mg(2+) ion per monomer.</text>
</comment>
<evidence type="ECO:0000256" key="6">
    <source>
        <dbReference type="RuleBase" id="RU364082"/>
    </source>
</evidence>
<dbReference type="GO" id="GO:0008831">
    <property type="term" value="F:dTDP-4-dehydrorhamnose reductase activity"/>
    <property type="evidence" value="ECO:0007669"/>
    <property type="project" value="UniProtKB-EC"/>
</dbReference>
<dbReference type="Proteomes" id="UP001209922">
    <property type="component" value="Unassembled WGS sequence"/>
</dbReference>
<dbReference type="InterPro" id="IPR029903">
    <property type="entry name" value="RmlD-like-bd"/>
</dbReference>
<organism evidence="8 9">
    <name type="scientific">Xanthomonas chitinilytica</name>
    <dbReference type="NCBI Taxonomy" id="2989819"/>
    <lineage>
        <taxon>Bacteria</taxon>
        <taxon>Pseudomonadati</taxon>
        <taxon>Pseudomonadota</taxon>
        <taxon>Gammaproteobacteria</taxon>
        <taxon>Lysobacterales</taxon>
        <taxon>Lysobacteraceae</taxon>
        <taxon>Xanthomonas</taxon>
    </lineage>
</organism>
<dbReference type="SUPFAM" id="SSF51735">
    <property type="entry name" value="NAD(P)-binding Rossmann-fold domains"/>
    <property type="match status" value="1"/>
</dbReference>